<organism evidence="3 4">
    <name type="scientific">Paenibacillus larvae subsp. larvae</name>
    <dbReference type="NCBI Taxonomy" id="147375"/>
    <lineage>
        <taxon>Bacteria</taxon>
        <taxon>Bacillati</taxon>
        <taxon>Bacillota</taxon>
        <taxon>Bacilli</taxon>
        <taxon>Bacillales</taxon>
        <taxon>Paenibacillaceae</taxon>
        <taxon>Paenibacillus</taxon>
    </lineage>
</organism>
<dbReference type="InterPro" id="IPR004843">
    <property type="entry name" value="Calcineurin-like_PHP"/>
</dbReference>
<protein>
    <submittedName>
        <fullName evidence="3">Alkaline phosphatase</fullName>
        <ecNumber evidence="3">3.1.3.1</ecNumber>
    </submittedName>
</protein>
<dbReference type="GO" id="GO:0004035">
    <property type="term" value="F:alkaline phosphatase activity"/>
    <property type="evidence" value="ECO:0007669"/>
    <property type="project" value="UniProtKB-EC"/>
</dbReference>
<dbReference type="SUPFAM" id="SSF56300">
    <property type="entry name" value="Metallo-dependent phosphatases"/>
    <property type="match status" value="1"/>
</dbReference>
<dbReference type="AlphaFoldDB" id="A0A2L1TXH4"/>
<dbReference type="Pfam" id="PF00149">
    <property type="entry name" value="Metallophos"/>
    <property type="match status" value="1"/>
</dbReference>
<sequence>MQTDYRSTKPFSFLFTTDSQANTEEEFQLYGKLLQDAFARYPDSQFILHSGDIVEDGAKLEQWDTFKHVLSAYSADKKFVPMLGNHDVFGDGKYTFRTMFELPKNGPEDETEWVYSFDYGDAHFTVLNSEDGKEALKKQTEWLKKDLSSTKKRWKIVAFHRAAYQSNPTREEDATKRIIAPILEAAGVDLILTGHDHAYARTFPMKGGAKAGEQEKGTVYLIGGSPGPKFYPERPYEYFEALYGEDTQVYTNTRVTSKNIKVEVRNIRGEMIDTFLLGKKKKHQPEKTKETEAHEKNGE</sequence>
<evidence type="ECO:0000256" key="1">
    <source>
        <dbReference type="SAM" id="MobiDB-lite"/>
    </source>
</evidence>
<dbReference type="EMBL" id="CP019655">
    <property type="protein sequence ID" value="AVF25391.1"/>
    <property type="molecule type" value="Genomic_DNA"/>
</dbReference>
<dbReference type="Proteomes" id="UP000239833">
    <property type="component" value="Chromosome"/>
</dbReference>
<keyword evidence="3" id="KW-0378">Hydrolase</keyword>
<reference evidence="4" key="1">
    <citation type="submission" date="2017-02" db="EMBL/GenBank/DDBJ databases">
        <title>Delineation of Paenibacillus larvae strains originating from foulbrood outbreaks.</title>
        <authorList>
            <person name="Beims H."/>
            <person name="Bunk B."/>
            <person name="Sproeer C."/>
            <person name="Mohr K.I."/>
            <person name="Pradella S."/>
            <person name="Guenther G."/>
            <person name="Rohde M."/>
            <person name="von der Ohe W."/>
            <person name="Steinert M."/>
        </authorList>
    </citation>
    <scope>NUCLEOTIDE SEQUENCE [LARGE SCALE GENOMIC DNA]</scope>
    <source>
        <strain evidence="4">Eric_III</strain>
    </source>
</reference>
<dbReference type="EC" id="3.1.3.1" evidence="3"/>
<evidence type="ECO:0000259" key="2">
    <source>
        <dbReference type="Pfam" id="PF00149"/>
    </source>
</evidence>
<evidence type="ECO:0000313" key="4">
    <source>
        <dbReference type="Proteomes" id="UP000239833"/>
    </source>
</evidence>
<evidence type="ECO:0000313" key="3">
    <source>
        <dbReference type="EMBL" id="AVF25391.1"/>
    </source>
</evidence>
<dbReference type="PANTHER" id="PTHR45867">
    <property type="entry name" value="PURPLE ACID PHOSPHATASE"/>
    <property type="match status" value="1"/>
</dbReference>
<feature type="domain" description="Calcineurin-like phosphoesterase" evidence="2">
    <location>
        <begin position="12"/>
        <end position="199"/>
    </location>
</feature>
<name>A0A2L1TXH4_9BACL</name>
<proteinExistence type="predicted"/>
<dbReference type="Gene3D" id="3.60.21.10">
    <property type="match status" value="1"/>
</dbReference>
<accession>A0A2L1TXH4</accession>
<gene>
    <name evidence="3" type="primary">phoA</name>
    <name evidence="3" type="ORF">ERICIII_01189</name>
</gene>
<feature type="compositionally biased region" description="Basic and acidic residues" evidence="1">
    <location>
        <begin position="285"/>
        <end position="299"/>
    </location>
</feature>
<dbReference type="PANTHER" id="PTHR45867:SF3">
    <property type="entry name" value="ACID PHOSPHATASE TYPE 7"/>
    <property type="match status" value="1"/>
</dbReference>
<feature type="region of interest" description="Disordered" evidence="1">
    <location>
        <begin position="278"/>
        <end position="299"/>
    </location>
</feature>
<dbReference type="InterPro" id="IPR029052">
    <property type="entry name" value="Metallo-depent_PP-like"/>
</dbReference>